<reference evidence="9" key="1">
    <citation type="submission" date="2021-01" db="EMBL/GenBank/DDBJ databases">
        <authorList>
            <person name="Li R."/>
            <person name="Bekaert M."/>
        </authorList>
    </citation>
    <scope>NUCLEOTIDE SEQUENCE</scope>
    <source>
        <strain evidence="9">Farmed</strain>
    </source>
</reference>
<dbReference type="PANTHER" id="PTHR13547">
    <property type="match status" value="1"/>
</dbReference>
<dbReference type="GO" id="GO:0046872">
    <property type="term" value="F:metal ion binding"/>
    <property type="evidence" value="ECO:0007669"/>
    <property type="project" value="UniProtKB-KW"/>
</dbReference>
<evidence type="ECO:0000256" key="4">
    <source>
        <dbReference type="ARBA" id="ARBA00022801"/>
    </source>
</evidence>
<accession>A0A812D4F9</accession>
<dbReference type="CDD" id="cd18718">
    <property type="entry name" value="PIN_PRORP"/>
    <property type="match status" value="1"/>
</dbReference>
<dbReference type="GO" id="GO:0004526">
    <property type="term" value="F:ribonuclease P activity"/>
    <property type="evidence" value="ECO:0007669"/>
    <property type="project" value="TreeGrafter"/>
</dbReference>
<comment type="caution">
    <text evidence="9">The sequence shown here is derived from an EMBL/GenBank/DDBJ whole genome shotgun (WGS) entry which is preliminary data.</text>
</comment>
<evidence type="ECO:0000256" key="3">
    <source>
        <dbReference type="ARBA" id="ARBA00022723"/>
    </source>
</evidence>
<dbReference type="InterPro" id="IPR031595">
    <property type="entry name" value="PRORP_C"/>
</dbReference>
<comment type="similarity">
    <text evidence="2">Belongs to the PPR family. P subfamily.</text>
</comment>
<organism evidence="9 10">
    <name type="scientific">Acanthosepion pharaonis</name>
    <name type="common">Pharaoh cuttlefish</name>
    <name type="synonym">Sepia pharaonis</name>
    <dbReference type="NCBI Taxonomy" id="158019"/>
    <lineage>
        <taxon>Eukaryota</taxon>
        <taxon>Metazoa</taxon>
        <taxon>Spiralia</taxon>
        <taxon>Lophotrochozoa</taxon>
        <taxon>Mollusca</taxon>
        <taxon>Cephalopoda</taxon>
        <taxon>Coleoidea</taxon>
        <taxon>Decapodiformes</taxon>
        <taxon>Sepiida</taxon>
        <taxon>Sepiina</taxon>
        <taxon>Sepiidae</taxon>
        <taxon>Acanthosepion</taxon>
    </lineage>
</organism>
<keyword evidence="7" id="KW-0496">Mitochondrion</keyword>
<evidence type="ECO:0000313" key="10">
    <source>
        <dbReference type="Proteomes" id="UP000597762"/>
    </source>
</evidence>
<dbReference type="Gene3D" id="3.40.50.11980">
    <property type="match status" value="1"/>
</dbReference>
<evidence type="ECO:0000256" key="2">
    <source>
        <dbReference type="ARBA" id="ARBA00007626"/>
    </source>
</evidence>
<proteinExistence type="inferred from homology"/>
<sequence length="275" mass="33039">MGKYRWFPLRETLFEIVHHLKRDGNPERWTEAWIKITKNGVCPSCHQSLMGTELANREFRKLQSTFLKKTLIGDDIYQRSHPLELKNFRKFVEEHAPFDIVIDSLNVASKISQHKRSFQLRKVVEYFALEKHMKVLVIGRKHMKKWHQTDMNYIIKHASCFFLENISKDDPYLLYATMYSGPKTMFVSSDEMRDHKYLLGEVMGEIFTKWQRSRQIQFLRINKQGKIMLEWPRKENVKAQFNSAWHIPYDNGEVRPSWQDPFTWLCLRQSTFDFK</sequence>
<keyword evidence="10" id="KW-1185">Reference proteome</keyword>
<gene>
    <name evidence="9" type="ORF">SPHA_45876</name>
</gene>
<evidence type="ECO:0000256" key="1">
    <source>
        <dbReference type="ARBA" id="ARBA00004173"/>
    </source>
</evidence>
<dbReference type="AlphaFoldDB" id="A0A812D4F9"/>
<dbReference type="Pfam" id="PF16953">
    <property type="entry name" value="PRORP"/>
    <property type="match status" value="1"/>
</dbReference>
<keyword evidence="3" id="KW-0479">Metal-binding</keyword>
<protein>
    <submittedName>
        <fullName evidence="9">MRPP3</fullName>
    </submittedName>
</protein>
<evidence type="ECO:0000256" key="7">
    <source>
        <dbReference type="ARBA" id="ARBA00023128"/>
    </source>
</evidence>
<evidence type="ECO:0000259" key="8">
    <source>
        <dbReference type="Pfam" id="PF16953"/>
    </source>
</evidence>
<dbReference type="OrthoDB" id="46913at2759"/>
<dbReference type="EMBL" id="CAHIKZ030002391">
    <property type="protein sequence ID" value="CAE1286224.1"/>
    <property type="molecule type" value="Genomic_DNA"/>
</dbReference>
<name>A0A812D4F9_ACAPH</name>
<evidence type="ECO:0000256" key="6">
    <source>
        <dbReference type="ARBA" id="ARBA00022946"/>
    </source>
</evidence>
<keyword evidence="5" id="KW-0862">Zinc</keyword>
<dbReference type="InterPro" id="IPR033495">
    <property type="entry name" value="MRPP3_PIN_dom"/>
</dbReference>
<dbReference type="GO" id="GO:0030678">
    <property type="term" value="C:mitochondrial ribonuclease P complex"/>
    <property type="evidence" value="ECO:0007669"/>
    <property type="project" value="TreeGrafter"/>
</dbReference>
<dbReference type="PANTHER" id="PTHR13547:SF1">
    <property type="entry name" value="MITOCHONDRIAL RIBONUCLEASE P CATALYTIC SUBUNIT"/>
    <property type="match status" value="1"/>
</dbReference>
<dbReference type="GO" id="GO:0097745">
    <property type="term" value="P:mitochondrial tRNA 5'-end processing"/>
    <property type="evidence" value="ECO:0007669"/>
    <property type="project" value="TreeGrafter"/>
</dbReference>
<dbReference type="GO" id="GO:0001682">
    <property type="term" value="P:tRNA 5'-leader removal"/>
    <property type="evidence" value="ECO:0007669"/>
    <property type="project" value="TreeGrafter"/>
</dbReference>
<evidence type="ECO:0000313" key="9">
    <source>
        <dbReference type="EMBL" id="CAE1286224.1"/>
    </source>
</evidence>
<evidence type="ECO:0000256" key="5">
    <source>
        <dbReference type="ARBA" id="ARBA00022833"/>
    </source>
</evidence>
<feature type="domain" description="PRORP" evidence="8">
    <location>
        <begin position="36"/>
        <end position="266"/>
    </location>
</feature>
<comment type="subcellular location">
    <subcellularLocation>
        <location evidence="1">Mitochondrion</location>
    </subcellularLocation>
</comment>
<dbReference type="Proteomes" id="UP000597762">
    <property type="component" value="Unassembled WGS sequence"/>
</dbReference>
<keyword evidence="4" id="KW-0378">Hydrolase</keyword>
<keyword evidence="6" id="KW-0809">Transit peptide</keyword>